<comment type="caution">
    <text evidence="2">The sequence shown here is derived from an EMBL/GenBank/DDBJ whole genome shotgun (WGS) entry which is preliminary data.</text>
</comment>
<reference evidence="3" key="1">
    <citation type="journal article" date="2019" name="Int. J. Syst. Evol. Microbiol.">
        <title>The Global Catalogue of Microorganisms (GCM) 10K type strain sequencing project: providing services to taxonomists for standard genome sequencing and annotation.</title>
        <authorList>
            <consortium name="The Broad Institute Genomics Platform"/>
            <consortium name="The Broad Institute Genome Sequencing Center for Infectious Disease"/>
            <person name="Wu L."/>
            <person name="Ma J."/>
        </authorList>
    </citation>
    <scope>NUCLEOTIDE SEQUENCE [LARGE SCALE GENOMIC DNA]</scope>
    <source>
        <strain evidence="3">CECT 8482</strain>
    </source>
</reference>
<keyword evidence="3" id="KW-1185">Reference proteome</keyword>
<sequence>MNAITPRGLEINTAAARPLDAIRVSRNLLLTTRVASFATLDPGGFPYNTATNLAVEADGTPVFFTAYLALHARNIEADPRTSITLADHDSDVMTKPRLTLSGVLERVTGPDFEALKETYAERFPKSKLYLSLPDTLLYRLRTQAVQLNGGPAQNANKVVAQDLVTDLSGAGELMAAAPALVADLNAQGAAAGLARAAGADPAARWRVSTIDPEGINLSAPQGLARLWFANRATNPQEFAAEVAAGLTVSVQGAPA</sequence>
<dbReference type="Proteomes" id="UP001243846">
    <property type="component" value="Unassembled WGS sequence"/>
</dbReference>
<dbReference type="EMBL" id="JAUFRC010000001">
    <property type="protein sequence ID" value="MDN3711123.1"/>
    <property type="molecule type" value="Genomic_DNA"/>
</dbReference>
<dbReference type="RefSeq" id="WP_377685496.1">
    <property type="nucleotide sequence ID" value="NZ_JBHMDZ010000009.1"/>
</dbReference>
<evidence type="ECO:0000313" key="2">
    <source>
        <dbReference type="EMBL" id="MDN3711123.1"/>
    </source>
</evidence>
<dbReference type="SUPFAM" id="SSF50475">
    <property type="entry name" value="FMN-binding split barrel"/>
    <property type="match status" value="1"/>
</dbReference>
<feature type="domain" description="CREG-like beta-barrel" evidence="1">
    <location>
        <begin position="20"/>
        <end position="148"/>
    </location>
</feature>
<dbReference type="PANTHER" id="PTHR13343:SF17">
    <property type="entry name" value="CELLULAR REPRESSOR OF E1A-STIMULATED GENES, ISOFORM A"/>
    <property type="match status" value="1"/>
</dbReference>
<dbReference type="InterPro" id="IPR037119">
    <property type="entry name" value="Haem_oxidase_HugZ-like_sf"/>
</dbReference>
<dbReference type="PANTHER" id="PTHR13343">
    <property type="entry name" value="CREG1 PROTEIN"/>
    <property type="match status" value="1"/>
</dbReference>
<name>A0ABT8D2S6_9RHOB</name>
<dbReference type="InterPro" id="IPR012349">
    <property type="entry name" value="Split_barrel_FMN-bd"/>
</dbReference>
<gene>
    <name evidence="2" type="ORF">QWZ10_03540</name>
</gene>
<accession>A0ABT8D2S6</accession>
<dbReference type="Gene3D" id="3.20.180.10">
    <property type="entry name" value="PNP-oxidase-like"/>
    <property type="match status" value="1"/>
</dbReference>
<dbReference type="Pfam" id="PF13883">
    <property type="entry name" value="CREG_beta-barrel"/>
    <property type="match status" value="1"/>
</dbReference>
<evidence type="ECO:0000259" key="1">
    <source>
        <dbReference type="Pfam" id="PF13883"/>
    </source>
</evidence>
<organism evidence="2 3">
    <name type="scientific">Paracoccus cavernae</name>
    <dbReference type="NCBI Taxonomy" id="1571207"/>
    <lineage>
        <taxon>Bacteria</taxon>
        <taxon>Pseudomonadati</taxon>
        <taxon>Pseudomonadota</taxon>
        <taxon>Alphaproteobacteria</taxon>
        <taxon>Rhodobacterales</taxon>
        <taxon>Paracoccaceae</taxon>
        <taxon>Paracoccus</taxon>
    </lineage>
</organism>
<dbReference type="Gene3D" id="2.30.110.10">
    <property type="entry name" value="Electron Transport, Fmn-binding Protein, Chain A"/>
    <property type="match status" value="1"/>
</dbReference>
<proteinExistence type="predicted"/>
<evidence type="ECO:0000313" key="3">
    <source>
        <dbReference type="Proteomes" id="UP001243846"/>
    </source>
</evidence>
<dbReference type="InterPro" id="IPR055343">
    <property type="entry name" value="CREG_beta-barrel"/>
</dbReference>
<protein>
    <submittedName>
        <fullName evidence="2">Pyridoxamine 5'-phosphate oxidase family protein</fullName>
    </submittedName>
</protein>